<reference evidence="8" key="1">
    <citation type="journal article" date="2020" name="mSystems">
        <title>Genome- and Community-Level Interaction Insights into Carbon Utilization and Element Cycling Functions of Hydrothermarchaeota in Hydrothermal Sediment.</title>
        <authorList>
            <person name="Zhou Z."/>
            <person name="Liu Y."/>
            <person name="Xu W."/>
            <person name="Pan J."/>
            <person name="Luo Z.H."/>
            <person name="Li M."/>
        </authorList>
    </citation>
    <scope>NUCLEOTIDE SEQUENCE [LARGE SCALE GENOMIC DNA]</scope>
    <source>
        <strain evidence="8">SpSt-1217</strain>
    </source>
</reference>
<comment type="similarity">
    <text evidence="2">Belongs to the SusD family.</text>
</comment>
<dbReference type="InterPro" id="IPR033985">
    <property type="entry name" value="SusD-like_N"/>
</dbReference>
<protein>
    <submittedName>
        <fullName evidence="8">RagB/SusD family nutrient uptake outer membrane protein</fullName>
    </submittedName>
</protein>
<sequence length="565" mass="64983">MKKIILLRVAIIIFLFAGCESFLDTESYTKKNTSNFPSSQEDAEQMITGIYASMNDLIRTPERHPFFIYEMAGDDRLGGGSTSNRGAQSMDRLLNPTISFMEELWKTRYSGIFRANNAIETMENVEEWNTSGKREQLLAEAHFLRAFFYFDLIQIFGQVPLILSTEPQNLPKASADEIYAQITSDLKEAISLFPSLPYPEYGIGHASKWASQALMSRVFLFYTGFYNKSALPTVDEGSVTKQEVVTWLEDCINNSGHSLVSDQRNIWPYTNPYTGPDYEYVTDNGLLWEGDGCKETIFALKFSNTGDEGYFNRIVEYFGMRLSGPNNFPFIPQGYSNGPVNSTLWEDWSNDPDYADDYRLRGSICREIDEIPNYEGDKTKEVEKTRLWAKKYLGVGAYENDNLMISFAYFYGGENNRQRGLTSDLILIRMADVYLMHSEITETNTYMNKVRERAQLPPYPNYSLEALKKERRYELCFEALRWNDLRRWGDVQEKVKNQEGVAITNRGVPGKYTFGNFDFMQRYEETGGGFWKIPESQITLSEGVLEQNPGWGEAYNFISLPYYAN</sequence>
<keyword evidence="5" id="KW-0998">Cell outer membrane</keyword>
<evidence type="ECO:0000256" key="4">
    <source>
        <dbReference type="ARBA" id="ARBA00023136"/>
    </source>
</evidence>
<keyword evidence="4" id="KW-0472">Membrane</keyword>
<dbReference type="Gene3D" id="1.25.40.390">
    <property type="match status" value="1"/>
</dbReference>
<keyword evidence="3" id="KW-0732">Signal</keyword>
<proteinExistence type="inferred from homology"/>
<accession>A0A831LT56</accession>
<dbReference type="SUPFAM" id="SSF48452">
    <property type="entry name" value="TPR-like"/>
    <property type="match status" value="1"/>
</dbReference>
<evidence type="ECO:0000259" key="7">
    <source>
        <dbReference type="Pfam" id="PF14322"/>
    </source>
</evidence>
<dbReference type="InterPro" id="IPR012944">
    <property type="entry name" value="SusD_RagB_dom"/>
</dbReference>
<dbReference type="InterPro" id="IPR011990">
    <property type="entry name" value="TPR-like_helical_dom_sf"/>
</dbReference>
<dbReference type="PROSITE" id="PS51257">
    <property type="entry name" value="PROKAR_LIPOPROTEIN"/>
    <property type="match status" value="1"/>
</dbReference>
<evidence type="ECO:0000256" key="5">
    <source>
        <dbReference type="ARBA" id="ARBA00023237"/>
    </source>
</evidence>
<evidence type="ECO:0000259" key="6">
    <source>
        <dbReference type="Pfam" id="PF07980"/>
    </source>
</evidence>
<name>A0A831LT56_9BACT</name>
<dbReference type="EMBL" id="DSDK01000710">
    <property type="protein sequence ID" value="HDR52472.1"/>
    <property type="molecule type" value="Genomic_DNA"/>
</dbReference>
<dbReference type="Pfam" id="PF14322">
    <property type="entry name" value="SusD-like_3"/>
    <property type="match status" value="1"/>
</dbReference>
<evidence type="ECO:0000256" key="2">
    <source>
        <dbReference type="ARBA" id="ARBA00006275"/>
    </source>
</evidence>
<evidence type="ECO:0000256" key="3">
    <source>
        <dbReference type="ARBA" id="ARBA00022729"/>
    </source>
</evidence>
<gene>
    <name evidence="8" type="ORF">ENN90_12780</name>
</gene>
<feature type="domain" description="RagB/SusD" evidence="6">
    <location>
        <begin position="410"/>
        <end position="551"/>
    </location>
</feature>
<evidence type="ECO:0000313" key="8">
    <source>
        <dbReference type="EMBL" id="HDR52472.1"/>
    </source>
</evidence>
<dbReference type="Proteomes" id="UP000886047">
    <property type="component" value="Unassembled WGS sequence"/>
</dbReference>
<dbReference type="GO" id="GO:0009279">
    <property type="term" value="C:cell outer membrane"/>
    <property type="evidence" value="ECO:0007669"/>
    <property type="project" value="UniProtKB-SubCell"/>
</dbReference>
<feature type="domain" description="SusD-like N-terminal" evidence="7">
    <location>
        <begin position="22"/>
        <end position="220"/>
    </location>
</feature>
<dbReference type="AlphaFoldDB" id="A0A831LT56"/>
<evidence type="ECO:0000256" key="1">
    <source>
        <dbReference type="ARBA" id="ARBA00004442"/>
    </source>
</evidence>
<organism evidence="8">
    <name type="scientific">Mariniphaga anaerophila</name>
    <dbReference type="NCBI Taxonomy" id="1484053"/>
    <lineage>
        <taxon>Bacteria</taxon>
        <taxon>Pseudomonadati</taxon>
        <taxon>Bacteroidota</taxon>
        <taxon>Bacteroidia</taxon>
        <taxon>Marinilabiliales</taxon>
        <taxon>Prolixibacteraceae</taxon>
        <taxon>Mariniphaga</taxon>
    </lineage>
</organism>
<comment type="caution">
    <text evidence="8">The sequence shown here is derived from an EMBL/GenBank/DDBJ whole genome shotgun (WGS) entry which is preliminary data.</text>
</comment>
<dbReference type="Pfam" id="PF07980">
    <property type="entry name" value="SusD_RagB"/>
    <property type="match status" value="1"/>
</dbReference>
<comment type="subcellular location">
    <subcellularLocation>
        <location evidence="1">Cell outer membrane</location>
    </subcellularLocation>
</comment>